<organism evidence="2 3">
    <name type="scientific">Metabacillus rhizolycopersici</name>
    <dbReference type="NCBI Taxonomy" id="2875709"/>
    <lineage>
        <taxon>Bacteria</taxon>
        <taxon>Bacillati</taxon>
        <taxon>Bacillota</taxon>
        <taxon>Bacilli</taxon>
        <taxon>Bacillales</taxon>
        <taxon>Bacillaceae</taxon>
        <taxon>Metabacillus</taxon>
    </lineage>
</organism>
<dbReference type="RefSeq" id="WP_224139148.1">
    <property type="nucleotide sequence ID" value="NZ_JAIQUM010000021.1"/>
</dbReference>
<evidence type="ECO:0000256" key="1">
    <source>
        <dbReference type="SAM" id="SignalP"/>
    </source>
</evidence>
<gene>
    <name evidence="2" type="ORF">K9V48_11545</name>
</gene>
<dbReference type="Pfam" id="PF01547">
    <property type="entry name" value="SBP_bac_1"/>
    <property type="match status" value="1"/>
</dbReference>
<dbReference type="SUPFAM" id="SSF53850">
    <property type="entry name" value="Periplasmic binding protein-like II"/>
    <property type="match status" value="1"/>
</dbReference>
<dbReference type="PANTHER" id="PTHR43649:SF12">
    <property type="entry name" value="DIACETYLCHITOBIOSE BINDING PROTEIN DASA"/>
    <property type="match status" value="1"/>
</dbReference>
<feature type="signal peptide" evidence="1">
    <location>
        <begin position="1"/>
        <end position="18"/>
    </location>
</feature>
<comment type="caution">
    <text evidence="2">The sequence shown here is derived from an EMBL/GenBank/DDBJ whole genome shotgun (WGS) entry which is preliminary data.</text>
</comment>
<dbReference type="Gene3D" id="3.40.190.10">
    <property type="entry name" value="Periplasmic binding protein-like II"/>
    <property type="match status" value="1"/>
</dbReference>
<evidence type="ECO:0000313" key="2">
    <source>
        <dbReference type="EMBL" id="MBZ5750869.1"/>
    </source>
</evidence>
<dbReference type="PANTHER" id="PTHR43649">
    <property type="entry name" value="ARABINOSE-BINDING PROTEIN-RELATED"/>
    <property type="match status" value="1"/>
</dbReference>
<evidence type="ECO:0000313" key="3">
    <source>
        <dbReference type="Proteomes" id="UP001165287"/>
    </source>
</evidence>
<accession>A0ABS7US47</accession>
<dbReference type="EMBL" id="JAIQUM010000021">
    <property type="protein sequence ID" value="MBZ5750869.1"/>
    <property type="molecule type" value="Genomic_DNA"/>
</dbReference>
<dbReference type="Proteomes" id="UP001165287">
    <property type="component" value="Unassembled WGS sequence"/>
</dbReference>
<dbReference type="InterPro" id="IPR050490">
    <property type="entry name" value="Bact_solute-bd_prot1"/>
</dbReference>
<feature type="chain" id="PRO_5046661434" evidence="1">
    <location>
        <begin position="19"/>
        <end position="422"/>
    </location>
</feature>
<dbReference type="PROSITE" id="PS51257">
    <property type="entry name" value="PROKAR_LIPOPROTEIN"/>
    <property type="match status" value="1"/>
</dbReference>
<protein>
    <submittedName>
        <fullName evidence="2">Sugar ABC transporter substrate-binding protein</fullName>
    </submittedName>
</protein>
<name>A0ABS7US47_9BACI</name>
<keyword evidence="1" id="KW-0732">Signal</keyword>
<dbReference type="InterPro" id="IPR006059">
    <property type="entry name" value="SBP"/>
</dbReference>
<reference evidence="2" key="1">
    <citation type="submission" date="2024-05" db="EMBL/GenBank/DDBJ databases">
        <title>Metabacillus sp. nov., isolated from the rhizosphere soil of tomato plants.</title>
        <authorList>
            <person name="Ma R."/>
        </authorList>
    </citation>
    <scope>NUCLEOTIDE SEQUENCE</scope>
    <source>
        <strain evidence="2">DBTR6</strain>
    </source>
</reference>
<sequence length="422" mass="46825">MKKLVLVSLFFVTSIFLAACGGGSSEESNTSEGETTIKVAAWNAAANALTDQIEGFNKKYPDIKVEILQVDPEYSKVTPALAAGTGAPDIIQTQARDFPAFLNKFPDQFVDLTEKTKDYQDKFLESSWESVSKDGKVYAMPWDIGPSALYYRKDLFEKAGIDIASIKTWEDYIEAGKELKKAIPETTMTGYTNDFDLYEVFLNQLGGTYVKDGKINVNSPESKEALLLQKEMKDEDVAISVKDWNGRITELNNEKIASVILPVWYAGTLQHSVEQQAGNWGIVPLPAFEEGGNTQANLGGSILTISKQSKNADAAFKFIEYVLTTEEGQTVMLNYGLFPSYTPFYQSEVFKEYNDYFEMEVYPFFAGLTSNIEKMDHGPIMLDATKPVNDMIGAVLEGKDVDKSMETAATSISKTTNLDINE</sequence>
<keyword evidence="3" id="KW-1185">Reference proteome</keyword>
<dbReference type="CDD" id="cd13585">
    <property type="entry name" value="PBP2_TMBP_like"/>
    <property type="match status" value="1"/>
</dbReference>
<proteinExistence type="predicted"/>